<dbReference type="EMBL" id="JABXBU010002228">
    <property type="protein sequence ID" value="KAF8770453.1"/>
    <property type="molecule type" value="Genomic_DNA"/>
</dbReference>
<evidence type="ECO:0000313" key="2">
    <source>
        <dbReference type="Proteomes" id="UP000807504"/>
    </source>
</evidence>
<name>A0A8T0ECU6_ARGBR</name>
<evidence type="ECO:0000313" key="1">
    <source>
        <dbReference type="EMBL" id="KAF8770453.1"/>
    </source>
</evidence>
<dbReference type="Proteomes" id="UP000807504">
    <property type="component" value="Unassembled WGS sequence"/>
</dbReference>
<reference evidence="1" key="1">
    <citation type="journal article" date="2020" name="bioRxiv">
        <title>Chromosome-level reference genome of the European wasp spider Argiope bruennichi: a resource for studies on range expansion and evolutionary adaptation.</title>
        <authorList>
            <person name="Sheffer M.M."/>
            <person name="Hoppe A."/>
            <person name="Krehenwinkel H."/>
            <person name="Uhl G."/>
            <person name="Kuss A.W."/>
            <person name="Jensen L."/>
            <person name="Jensen C."/>
            <person name="Gillespie R.G."/>
            <person name="Hoff K.J."/>
            <person name="Prost S."/>
        </authorList>
    </citation>
    <scope>NUCLEOTIDE SEQUENCE</scope>
</reference>
<accession>A0A8T0ECU6</accession>
<proteinExistence type="predicted"/>
<organism evidence="1 2">
    <name type="scientific">Argiope bruennichi</name>
    <name type="common">Wasp spider</name>
    <name type="synonym">Aranea bruennichi</name>
    <dbReference type="NCBI Taxonomy" id="94029"/>
    <lineage>
        <taxon>Eukaryota</taxon>
        <taxon>Metazoa</taxon>
        <taxon>Ecdysozoa</taxon>
        <taxon>Arthropoda</taxon>
        <taxon>Chelicerata</taxon>
        <taxon>Arachnida</taxon>
        <taxon>Araneae</taxon>
        <taxon>Araneomorphae</taxon>
        <taxon>Entelegynae</taxon>
        <taxon>Araneoidea</taxon>
        <taxon>Araneidae</taxon>
        <taxon>Argiope</taxon>
    </lineage>
</organism>
<protein>
    <submittedName>
        <fullName evidence="1">Uncharacterized protein</fullName>
    </submittedName>
</protein>
<keyword evidence="2" id="KW-1185">Reference proteome</keyword>
<sequence>MPDMPNRKPSVLNRRERLAVIEGCVRAHPEADLFYKRLKICAAEEVFTTDVWFSILLTSLSYSLETNEKKYITGDSVAQSASASGLLPYVCLGGCSCPPGASLFRKKLKICAAETLHSNVLVFLPILLTSLSSSLETNEKQCITGASVAQSASAFGC</sequence>
<comment type="caution">
    <text evidence="1">The sequence shown here is derived from an EMBL/GenBank/DDBJ whole genome shotgun (WGS) entry which is preliminary data.</text>
</comment>
<reference evidence="1" key="2">
    <citation type="submission" date="2020-06" db="EMBL/GenBank/DDBJ databases">
        <authorList>
            <person name="Sheffer M."/>
        </authorList>
    </citation>
    <scope>NUCLEOTIDE SEQUENCE</scope>
</reference>
<dbReference type="AlphaFoldDB" id="A0A8T0ECU6"/>
<gene>
    <name evidence="1" type="ORF">HNY73_017980</name>
</gene>